<dbReference type="PANTHER" id="PTHR46323:SF2">
    <property type="entry name" value="BETA-GALACTOSIDASE"/>
    <property type="match status" value="1"/>
</dbReference>
<dbReference type="InterPro" id="IPR032312">
    <property type="entry name" value="LacZ_4"/>
</dbReference>
<dbReference type="Gene3D" id="2.60.40.10">
    <property type="entry name" value="Immunoglobulins"/>
    <property type="match status" value="3"/>
</dbReference>
<dbReference type="PRINTS" id="PR00132">
    <property type="entry name" value="GLHYDRLASE2"/>
</dbReference>
<keyword evidence="17" id="KW-1185">Reference proteome</keyword>
<dbReference type="Pfam" id="PF00703">
    <property type="entry name" value="Glyco_hydro_2"/>
    <property type="match status" value="1"/>
</dbReference>
<accession>A0A9X1WQ60</accession>
<dbReference type="InterPro" id="IPR006101">
    <property type="entry name" value="Glyco_hydro_2"/>
</dbReference>
<organism evidence="16 17">
    <name type="scientific">Paenibacillus mangrovi</name>
    <dbReference type="NCBI Taxonomy" id="2931978"/>
    <lineage>
        <taxon>Bacteria</taxon>
        <taxon>Bacillati</taxon>
        <taxon>Bacillota</taxon>
        <taxon>Bacilli</taxon>
        <taxon>Bacillales</taxon>
        <taxon>Paenibacillaceae</taxon>
        <taxon>Paenibacillus</taxon>
    </lineage>
</organism>
<dbReference type="SMART" id="SM01038">
    <property type="entry name" value="Bgal_small_N"/>
    <property type="match status" value="1"/>
</dbReference>
<dbReference type="InterPro" id="IPR011013">
    <property type="entry name" value="Gal_mutarotase_sf_dom"/>
</dbReference>
<dbReference type="InterPro" id="IPR038637">
    <property type="entry name" value="NPCBM_sf"/>
</dbReference>
<dbReference type="Gene3D" id="2.60.120.260">
    <property type="entry name" value="Galactose-binding domain-like"/>
    <property type="match status" value="1"/>
</dbReference>
<evidence type="ECO:0000313" key="17">
    <source>
        <dbReference type="Proteomes" id="UP001139347"/>
    </source>
</evidence>
<dbReference type="Pfam" id="PF02837">
    <property type="entry name" value="Glyco_hydro_2_N"/>
    <property type="match status" value="1"/>
</dbReference>
<dbReference type="Pfam" id="PF08305">
    <property type="entry name" value="NPCBM"/>
    <property type="match status" value="1"/>
</dbReference>
<dbReference type="FunFam" id="2.60.40.10:FF:000680">
    <property type="entry name" value="Beta-galactosidase"/>
    <property type="match status" value="1"/>
</dbReference>
<evidence type="ECO:0000259" key="15">
    <source>
        <dbReference type="SMART" id="SM01038"/>
    </source>
</evidence>
<keyword evidence="8 10" id="KW-0326">Glycosidase</keyword>
<dbReference type="GO" id="GO:0005990">
    <property type="term" value="P:lactose catabolic process"/>
    <property type="evidence" value="ECO:0007669"/>
    <property type="project" value="TreeGrafter"/>
</dbReference>
<dbReference type="InterPro" id="IPR006102">
    <property type="entry name" value="Ig-like_GH2"/>
</dbReference>
<feature type="domain" description="Beta galactosidase small chain/" evidence="15">
    <location>
        <begin position="1000"/>
        <end position="1272"/>
    </location>
</feature>
<dbReference type="InterPro" id="IPR017853">
    <property type="entry name" value="GH"/>
</dbReference>
<dbReference type="RefSeq" id="WP_244725459.1">
    <property type="nucleotide sequence ID" value="NZ_JALIRP010000004.1"/>
</dbReference>
<dbReference type="PANTHER" id="PTHR46323">
    <property type="entry name" value="BETA-GALACTOSIDASE"/>
    <property type="match status" value="1"/>
</dbReference>
<dbReference type="GO" id="GO:0030246">
    <property type="term" value="F:carbohydrate binding"/>
    <property type="evidence" value="ECO:0007669"/>
    <property type="project" value="InterPro"/>
</dbReference>
<dbReference type="InterPro" id="IPR013222">
    <property type="entry name" value="Glyco_hyd_98_carb-bd"/>
</dbReference>
<dbReference type="Gene3D" id="2.60.120.200">
    <property type="match status" value="1"/>
</dbReference>
<dbReference type="InterPro" id="IPR006103">
    <property type="entry name" value="Glyco_hydro_2_cat"/>
</dbReference>
<dbReference type="Gene3D" id="3.20.20.80">
    <property type="entry name" value="Glycosidases"/>
    <property type="match status" value="1"/>
</dbReference>
<dbReference type="SUPFAM" id="SSF49785">
    <property type="entry name" value="Galactose-binding domain-like"/>
    <property type="match status" value="2"/>
</dbReference>
<comment type="similarity">
    <text evidence="2 10">Belongs to the glycosyl hydrolase 2 family.</text>
</comment>
<evidence type="ECO:0000256" key="8">
    <source>
        <dbReference type="ARBA" id="ARBA00023295"/>
    </source>
</evidence>
<dbReference type="PROSITE" id="PS00608">
    <property type="entry name" value="GLYCOSYL_HYDROL_F2_2"/>
    <property type="match status" value="1"/>
</dbReference>
<evidence type="ECO:0000256" key="6">
    <source>
        <dbReference type="ARBA" id="ARBA00022801"/>
    </source>
</evidence>
<dbReference type="InterPro" id="IPR004199">
    <property type="entry name" value="B-gal_small/dom_5"/>
</dbReference>
<protein>
    <recommendedName>
        <fullName evidence="4 10">Beta-galactosidase</fullName>
        <ecNumber evidence="3 10">3.2.1.23</ecNumber>
    </recommendedName>
    <alternativeName>
        <fullName evidence="9 10">Lactase</fullName>
    </alternativeName>
</protein>
<dbReference type="SUPFAM" id="SSF49899">
    <property type="entry name" value="Concanavalin A-like lectins/glucanases"/>
    <property type="match status" value="1"/>
</dbReference>
<evidence type="ECO:0000256" key="7">
    <source>
        <dbReference type="ARBA" id="ARBA00023157"/>
    </source>
</evidence>
<keyword evidence="7" id="KW-1015">Disulfide bond</keyword>
<name>A0A9X1WQ60_9BACL</name>
<evidence type="ECO:0000256" key="4">
    <source>
        <dbReference type="ARBA" id="ARBA00013303"/>
    </source>
</evidence>
<dbReference type="SMART" id="SM00776">
    <property type="entry name" value="NPCBM"/>
    <property type="match status" value="1"/>
</dbReference>
<dbReference type="InterPro" id="IPR050347">
    <property type="entry name" value="Bact_Beta-galactosidase"/>
</dbReference>
<comment type="caution">
    <text evidence="16">The sequence shown here is derived from an EMBL/GenBank/DDBJ whole genome shotgun (WGS) entry which is preliminary data.</text>
</comment>
<dbReference type="InterPro" id="IPR006558">
    <property type="entry name" value="LamG-like"/>
</dbReference>
<evidence type="ECO:0000256" key="5">
    <source>
        <dbReference type="ARBA" id="ARBA00022729"/>
    </source>
</evidence>
<evidence type="ECO:0000256" key="2">
    <source>
        <dbReference type="ARBA" id="ARBA00007401"/>
    </source>
</evidence>
<dbReference type="Pfam" id="PF13385">
    <property type="entry name" value="Laminin_G_3"/>
    <property type="match status" value="1"/>
</dbReference>
<feature type="region of interest" description="Disordered" evidence="11">
    <location>
        <begin position="1033"/>
        <end position="1053"/>
    </location>
</feature>
<dbReference type="Gene3D" id="2.60.120.1060">
    <property type="entry name" value="NPCBM/NEW2 domain"/>
    <property type="match status" value="1"/>
</dbReference>
<dbReference type="Pfam" id="PF02836">
    <property type="entry name" value="Glyco_hydro_2_C"/>
    <property type="match status" value="2"/>
</dbReference>
<keyword evidence="6 10" id="KW-0378">Hydrolase</keyword>
<feature type="chain" id="PRO_5040760531" description="Beta-galactosidase" evidence="12">
    <location>
        <begin position="28"/>
        <end position="1805"/>
    </location>
</feature>
<dbReference type="SUPFAM" id="SSF74650">
    <property type="entry name" value="Galactose mutarotase-like"/>
    <property type="match status" value="1"/>
</dbReference>
<dbReference type="SUPFAM" id="SSF51445">
    <property type="entry name" value="(Trans)glycosidases"/>
    <property type="match status" value="2"/>
</dbReference>
<dbReference type="InterPro" id="IPR023232">
    <property type="entry name" value="Glyco_hydro_2_AS"/>
</dbReference>
<feature type="domain" description="LamG-like jellyroll fold" evidence="13">
    <location>
        <begin position="668"/>
        <end position="796"/>
    </location>
</feature>
<keyword evidence="5 12" id="KW-0732">Signal</keyword>
<dbReference type="InterPro" id="IPR023230">
    <property type="entry name" value="Glyco_hydro_2_CS"/>
</dbReference>
<feature type="signal peptide" evidence="12">
    <location>
        <begin position="1"/>
        <end position="27"/>
    </location>
</feature>
<proteinExistence type="inferred from homology"/>
<evidence type="ECO:0000256" key="3">
    <source>
        <dbReference type="ARBA" id="ARBA00012756"/>
    </source>
</evidence>
<evidence type="ECO:0000256" key="10">
    <source>
        <dbReference type="RuleBase" id="RU361154"/>
    </source>
</evidence>
<evidence type="ECO:0000256" key="9">
    <source>
        <dbReference type="ARBA" id="ARBA00032230"/>
    </source>
</evidence>
<evidence type="ECO:0000259" key="13">
    <source>
        <dbReference type="SMART" id="SM00560"/>
    </source>
</evidence>
<sequence>MKRKKGLSLFLILFMMVNSFSGLNALAAPANGYPEWNNNPSIFQINREPAHASFIPYGDEASALKGADMISAMLEHPSPYYRSLNGQWKFNFAKNPDSRPVDFYKDTYDTSGWNEIKVPGEWQLQGYDFPIYTNVTYPFWGNGNSKNVQPPITPTEYNPVGSYKRTFTVPDDWAGRQTFISFQGVESAFYVWVNGQMVGYSEDSYTPKDFNLTPYLKAGENTLAVEVYRWSDGSWLEDQDFLRVSGIQRDVFLYSTPSVHLRDFSVVTDFDSSYQDSSLNLKVNVRNYLNGTTPQRHTVEAMLYDANKHPVFTEPVKMDVNFTGNDEVQVSSSTMVANPLKWSAEDPNLYTLVFSLKDSSGNVIETAGTRVGFRKFEVKMMSGGSGKQQMLLNGKPIMIKGANRHETSPDTGHTVDLDLMIKDIELMKQYNLNSVRTSHYPNHPFWYDLANKYGLYVLDEVNLETHGVNSSVPGNKPEWTENVKDRANSMVQRDKNHPSVIIWSLGNEAGSGSNFKAESDFIRSLDSTRPIHYEGYNDKTVTDMVSNMYPNVSTLETYAKSSDPRPYIMCEYAHAMGNSVGNLQEYWDMIKKYPNLQGGFIWDWVDQAVRMKTPSEKLYLTEPSNTYQADYTGTLVDKDGDVSGVLQPKDVDGATVTIPNDAKYNITGPFTLEAWVKPLSNISDSPIIAKGDTQFALKMAGTTKLEIFVYKDGSWTSASANLPANWVNNWHHVAGTYDGTNLSLYIDGSIVATKAYSGSFNSNTYPLTIGKDMEKGRSTKMSFDKVRVYNRALSLSELNDAARKPDSSAVIWQDFDKANAGSSPLEQHEYFGYGGDFGDSPNDGNFMANGLLLADRTPKPQLSEVKQVYQNIIVQPVDLASGKVNIRNEFLFTNVSAYDASWELRADNKVIQQGTLDNLDVSPLTTKQITIPYTMPNAQPGVEYWLNFSFKLKSDTLWAKKGYEIAKQQLSLPVSSPNQPSVDLSTLPALKVQEEGDQVTVDNADMQIKFNKSTGTIDSFKYQGKDLIKQGPIPNFWRAPTDNDKGNGEPSRTATWKNAGKNRTVTKATVTEIGEKIVRIDVEGTLPTTTESSYKTSYTIFGNGDITVSNYMKPGATSLPEIPEVGNILTIPQEFEHITWYGRGPSENYQDRNTGSDVGLYNSTVEDQFFPYIEPSETGNKTDVRWVALTNSDGAGLMAIGAPIIEANALHYTPDDLDGPLHPYQLKHHDDITLRVNYKQMGVGGDNSWGAKAHEPYMLLANRDYNYNYTLRPISAHTSDLMSLSKPVTTVSLVKSIMVNGKPLEGFDPEISSYTYNILQGTTQVPVVEVQTTNELIVLQIKPASDVTGKTVITVTSADGLITKTYEIQFNIIEHYLSNLDWVSATTGWSTIKKDLSVDGNPIRLRGPSEIVTYANGIGTHANSEIIYDLTGKNYEAFKAVVGVDREVSGTGSDRNTIVFQVFLDGVKAFDSGLMRATTVAKTINLNVEGVKELKLVVNDYGDGNSEDHGDWADAILIPSSKSNDATLKSITVNGQPLNGFNPDTYSYQVVLPTGTTSVPEVIAEANHKKATFAVQAAAAIPGTTKVLVTAENGNTLSYEINFVPAEDPAAHLPTFVADVTTPTNTDVVITINYPDDTAVKEYKVGEDGTWTPYTDPIVLSDNNTVYARGTDAAGNVSNITSYVVSNIDKIAPTLTIGLDKTSIWPANHKMVKVNATLDVSDSLSGIASVVLTSITSNEPDSGQGDIQANFGSEDTSFSLRAERSGEGTGRIYTITYTATDHAGNQTVATATVTVPHDQSGKPGK</sequence>
<dbReference type="InterPro" id="IPR013783">
    <property type="entry name" value="Ig-like_fold"/>
</dbReference>
<evidence type="ECO:0000313" key="16">
    <source>
        <dbReference type="EMBL" id="MCJ8012666.1"/>
    </source>
</evidence>
<dbReference type="InterPro" id="IPR036156">
    <property type="entry name" value="Beta-gal/glucu_dom_sf"/>
</dbReference>
<evidence type="ECO:0000256" key="1">
    <source>
        <dbReference type="ARBA" id="ARBA00001412"/>
    </source>
</evidence>
<reference evidence="16" key="1">
    <citation type="submission" date="2022-04" db="EMBL/GenBank/DDBJ databases">
        <title>Paenibacillus mangrovi sp. nov., a novel endophytic bacterium isolated from bark of Kandelia candel.</title>
        <authorList>
            <person name="Tuo L."/>
        </authorList>
    </citation>
    <scope>NUCLEOTIDE SEQUENCE</scope>
    <source>
        <strain evidence="16">KQZ6P-2</strain>
    </source>
</reference>
<dbReference type="InterPro" id="IPR006104">
    <property type="entry name" value="Glyco_hydro_2_N"/>
</dbReference>
<evidence type="ECO:0000259" key="14">
    <source>
        <dbReference type="SMART" id="SM00776"/>
    </source>
</evidence>
<evidence type="ECO:0000256" key="11">
    <source>
        <dbReference type="SAM" id="MobiDB-lite"/>
    </source>
</evidence>
<gene>
    <name evidence="16" type="ORF">MUG84_13085</name>
</gene>
<dbReference type="SUPFAM" id="SSF49303">
    <property type="entry name" value="beta-Galactosidase/glucuronidase domain"/>
    <property type="match status" value="2"/>
</dbReference>
<dbReference type="GO" id="GO:0009341">
    <property type="term" value="C:beta-galactosidase complex"/>
    <property type="evidence" value="ECO:0007669"/>
    <property type="project" value="InterPro"/>
</dbReference>
<dbReference type="Pfam" id="PF16353">
    <property type="entry name" value="LacZ_4"/>
    <property type="match status" value="1"/>
</dbReference>
<dbReference type="Proteomes" id="UP001139347">
    <property type="component" value="Unassembled WGS sequence"/>
</dbReference>
<dbReference type="GO" id="GO:0004565">
    <property type="term" value="F:beta-galactosidase activity"/>
    <property type="evidence" value="ECO:0007669"/>
    <property type="project" value="UniProtKB-EC"/>
</dbReference>
<dbReference type="InterPro" id="IPR013320">
    <property type="entry name" value="ConA-like_dom_sf"/>
</dbReference>
<evidence type="ECO:0000256" key="12">
    <source>
        <dbReference type="SAM" id="SignalP"/>
    </source>
</evidence>
<dbReference type="Gene3D" id="2.70.98.10">
    <property type="match status" value="1"/>
</dbReference>
<feature type="domain" description="Glycosyl hydrolase family 98 putative carbohydrate-binding module" evidence="14">
    <location>
        <begin position="1371"/>
        <end position="1519"/>
    </location>
</feature>
<dbReference type="SMART" id="SM00560">
    <property type="entry name" value="LamGL"/>
    <property type="match status" value="1"/>
</dbReference>
<dbReference type="EC" id="3.2.1.23" evidence="3 10"/>
<dbReference type="InterPro" id="IPR014718">
    <property type="entry name" value="GH-type_carb-bd"/>
</dbReference>
<dbReference type="InterPro" id="IPR008979">
    <property type="entry name" value="Galactose-bd-like_sf"/>
</dbReference>
<comment type="catalytic activity">
    <reaction evidence="1 10">
        <text>Hydrolysis of terminal non-reducing beta-D-galactose residues in beta-D-galactosides.</text>
        <dbReference type="EC" id="3.2.1.23"/>
    </reaction>
</comment>
<dbReference type="Pfam" id="PF02929">
    <property type="entry name" value="Bgal_small_N"/>
    <property type="match status" value="1"/>
</dbReference>
<dbReference type="PROSITE" id="PS00719">
    <property type="entry name" value="GLYCOSYL_HYDROL_F2_1"/>
    <property type="match status" value="1"/>
</dbReference>
<dbReference type="EMBL" id="JALIRP010000004">
    <property type="protein sequence ID" value="MCJ8012666.1"/>
    <property type="molecule type" value="Genomic_DNA"/>
</dbReference>